<comment type="caution">
    <text evidence="3">The sequence shown here is derived from an EMBL/GenBank/DDBJ whole genome shotgun (WGS) entry which is preliminary data.</text>
</comment>
<dbReference type="InterPro" id="IPR025714">
    <property type="entry name" value="Methyltranfer_dom"/>
</dbReference>
<reference evidence="3" key="1">
    <citation type="journal article" date="2023" name="Genome Biol. Evol.">
        <title>First Whole Genome Sequence and Flow Cytometry Genome Size Data for the Lichen-Forming Fungus Ramalina farinacea (Ascomycota).</title>
        <authorList>
            <person name="Llewellyn T."/>
            <person name="Mian S."/>
            <person name="Hill R."/>
            <person name="Leitch I.J."/>
            <person name="Gaya E."/>
        </authorList>
    </citation>
    <scope>NUCLEOTIDE SEQUENCE</scope>
    <source>
        <strain evidence="3">LIQ254RAFAR</strain>
    </source>
</reference>
<dbReference type="PANTHER" id="PTHR12496:SF0">
    <property type="entry name" value="METHYLTRANSFERASE DOMAIN-CONTAINING PROTEIN"/>
    <property type="match status" value="1"/>
</dbReference>
<dbReference type="PANTHER" id="PTHR12496">
    <property type="entry name" value="CGI-41 METHYLTRANSFERASE"/>
    <property type="match status" value="1"/>
</dbReference>
<dbReference type="InterPro" id="IPR052220">
    <property type="entry name" value="METTL25"/>
</dbReference>
<dbReference type="AlphaFoldDB" id="A0AA43QG04"/>
<proteinExistence type="predicted"/>
<organism evidence="3 4">
    <name type="scientific">Ramalina farinacea</name>
    <dbReference type="NCBI Taxonomy" id="258253"/>
    <lineage>
        <taxon>Eukaryota</taxon>
        <taxon>Fungi</taxon>
        <taxon>Dikarya</taxon>
        <taxon>Ascomycota</taxon>
        <taxon>Pezizomycotina</taxon>
        <taxon>Lecanoromycetes</taxon>
        <taxon>OSLEUM clade</taxon>
        <taxon>Lecanoromycetidae</taxon>
        <taxon>Lecanorales</taxon>
        <taxon>Lecanorineae</taxon>
        <taxon>Ramalinaceae</taxon>
        <taxon>Ramalina</taxon>
    </lineage>
</organism>
<feature type="domain" description="Methyltransferase" evidence="2">
    <location>
        <begin position="157"/>
        <end position="354"/>
    </location>
</feature>
<evidence type="ECO:0000259" key="2">
    <source>
        <dbReference type="Pfam" id="PF13679"/>
    </source>
</evidence>
<keyword evidence="4" id="KW-1185">Reference proteome</keyword>
<feature type="compositionally biased region" description="Basic and acidic residues" evidence="1">
    <location>
        <begin position="369"/>
        <end position="382"/>
    </location>
</feature>
<feature type="region of interest" description="Disordered" evidence="1">
    <location>
        <begin position="360"/>
        <end position="386"/>
    </location>
</feature>
<evidence type="ECO:0000313" key="3">
    <source>
        <dbReference type="EMBL" id="MDI1485848.1"/>
    </source>
</evidence>
<dbReference type="Proteomes" id="UP001161017">
    <property type="component" value="Unassembled WGS sequence"/>
</dbReference>
<evidence type="ECO:0000256" key="1">
    <source>
        <dbReference type="SAM" id="MobiDB-lite"/>
    </source>
</evidence>
<sequence>MRPLQSLPINPSFQDSQEFVESLLNFVTSSELFQTLCGGIHLLDFLTVKPNYYCTILPLEWREWFDLHDVDALLDFFLREDQNVLEDLRNSILNDEDSILPDVQRSSWRGLPAPPASLLDYILAIRKHSLNRGFAASDSRSVSSTIPRQVAVGMKPKKIHEVWNFSRYIEQLTDSLAESTDHQISHIIDYGSGQNYLGRTLASPPYCKSVIALESRQHNIDGAKTMDVTAKLVEKEMRMRNKKQYRSGIEQTCLPSEPKSSSMRASGIVGEASGQLRIGNVQYIETMIENGDLSEVTQTMRSRCLPSSQADLSFLVVSLHSCGNLMHHGIRSLVQNASVKAVAMVGCCYNLVTERLGPPTSKLTTLRPPNERLEKTGNEHDPQGFPMSERLATYEHQGGRGLRLNITARMMACQAPQNWTPGECESFFTRHYYRALLQRIFMDRGLVDRPHQAQPRGQTSGQPHDCTGTYKAITIGSLRKACYQSFAAYVRGAVKKLTEELNEGHRFAEAMEELTDKDIESYESRYSDKKKQLCIIWSLMAFSATVVESTMVVDRWLYLKEQQEVNDCWVETVFDYGQSPRNLVIVGIKR</sequence>
<gene>
    <name evidence="3" type="ORF">OHK93_004037</name>
</gene>
<dbReference type="EMBL" id="JAPUFD010000002">
    <property type="protein sequence ID" value="MDI1485848.1"/>
    <property type="molecule type" value="Genomic_DNA"/>
</dbReference>
<accession>A0AA43QG04</accession>
<protein>
    <recommendedName>
        <fullName evidence="2">Methyltransferase domain-containing protein</fullName>
    </recommendedName>
</protein>
<dbReference type="Pfam" id="PF13679">
    <property type="entry name" value="Methyltransf_32"/>
    <property type="match status" value="1"/>
</dbReference>
<name>A0AA43QG04_9LECA</name>
<evidence type="ECO:0000313" key="4">
    <source>
        <dbReference type="Proteomes" id="UP001161017"/>
    </source>
</evidence>